<keyword evidence="5" id="KW-0326">Glycosidase</keyword>
<dbReference type="EMBL" id="MKEK01000001">
    <property type="protein sequence ID" value="OEY68214.1"/>
    <property type="molecule type" value="Genomic_DNA"/>
</dbReference>
<keyword evidence="6" id="KW-1185">Reference proteome</keyword>
<evidence type="ECO:0000256" key="2">
    <source>
        <dbReference type="ARBA" id="ARBA00022729"/>
    </source>
</evidence>
<evidence type="ECO:0000313" key="6">
    <source>
        <dbReference type="Proteomes" id="UP000242258"/>
    </source>
</evidence>
<accession>A0A1E7Q1X8</accession>
<dbReference type="PANTHER" id="PTHR34216">
    <property type="match status" value="1"/>
</dbReference>
<dbReference type="PANTHER" id="PTHR34216:SF3">
    <property type="entry name" value="POLY-BETA-1,6-N-ACETYL-D-GLUCOSAMINE N-DEACETYLASE"/>
    <property type="match status" value="1"/>
</dbReference>
<proteinExistence type="predicted"/>
<reference evidence="6" key="1">
    <citation type="submission" date="2016-09" db="EMBL/GenBank/DDBJ databases">
        <authorList>
            <person name="Wan X."/>
            <person name="Hou S."/>
        </authorList>
    </citation>
    <scope>NUCLEOTIDE SEQUENCE [LARGE SCALE GENOMIC DNA]</scope>
    <source>
        <strain evidence="6">KH87</strain>
    </source>
</reference>
<dbReference type="GO" id="GO:0005576">
    <property type="term" value="C:extracellular region"/>
    <property type="evidence" value="ECO:0007669"/>
    <property type="project" value="UniProtKB-SubCell"/>
</dbReference>
<sequence>MLRLITLIITFVCLTLLPAQAAVVLIYHHVASDTPRVTSVTADELRGHLQYLKDHNFNVIGLDVLINQLKTSQPIADNSVVITFDDSYENNFTTAHPILQQFGYPYTLFISPGSIDKQDGPLLNWQQVKQMSDDGVLIANHGMWHEHMAAPEAGETKKAWRKRIKKSILDAEKSIKQHTGQSHKWLAYPYGEYSLALEQLVAEMGFIGIGQHSGAVGNSTSLTHMPRFPAAGQYANLAQLSQKFRSLAFTIIDEHKTDALVQQANPPTLRLTLQITDFKPSQLTCYAFGKALNPNWETDNSFSVQADKPLTKGRSRYNCTAPSLSKNGYYYWFSQPWLKLD</sequence>
<gene>
    <name evidence="5" type="ORF">BI198_00515</name>
</gene>
<keyword evidence="2 3" id="KW-0732">Signal</keyword>
<dbReference type="GO" id="GO:0045493">
    <property type="term" value="P:xylan catabolic process"/>
    <property type="evidence" value="ECO:0007669"/>
    <property type="project" value="UniProtKB-KW"/>
</dbReference>
<dbReference type="GO" id="GO:0016810">
    <property type="term" value="F:hydrolase activity, acting on carbon-nitrogen (but not peptide) bonds"/>
    <property type="evidence" value="ECO:0007669"/>
    <property type="project" value="InterPro"/>
</dbReference>
<evidence type="ECO:0000259" key="4">
    <source>
        <dbReference type="PROSITE" id="PS51677"/>
    </source>
</evidence>
<feature type="signal peptide" evidence="3">
    <location>
        <begin position="1"/>
        <end position="21"/>
    </location>
</feature>
<dbReference type="GO" id="GO:0016798">
    <property type="term" value="F:hydrolase activity, acting on glycosyl bonds"/>
    <property type="evidence" value="ECO:0007669"/>
    <property type="project" value="UniProtKB-KW"/>
</dbReference>
<keyword evidence="5" id="KW-0119">Carbohydrate metabolism</keyword>
<dbReference type="InterPro" id="IPR011330">
    <property type="entry name" value="Glyco_hydro/deAcase_b/a-brl"/>
</dbReference>
<dbReference type="InterPro" id="IPR051398">
    <property type="entry name" value="Polysacch_Deacetylase"/>
</dbReference>
<keyword evidence="5" id="KW-0624">Polysaccharide degradation</keyword>
<dbReference type="InterPro" id="IPR002509">
    <property type="entry name" value="NODB_dom"/>
</dbReference>
<keyword evidence="5" id="KW-0858">Xylan degradation</keyword>
<dbReference type="SUPFAM" id="SSF88713">
    <property type="entry name" value="Glycoside hydrolase/deacetylase"/>
    <property type="match status" value="1"/>
</dbReference>
<dbReference type="Proteomes" id="UP000242258">
    <property type="component" value="Unassembled WGS sequence"/>
</dbReference>
<keyword evidence="5" id="KW-0378">Hydrolase</keyword>
<feature type="chain" id="PRO_5009200249" evidence="3">
    <location>
        <begin position="22"/>
        <end position="341"/>
    </location>
</feature>
<comment type="subcellular location">
    <subcellularLocation>
        <location evidence="1">Secreted</location>
    </subcellularLocation>
</comment>
<evidence type="ECO:0000256" key="3">
    <source>
        <dbReference type="SAM" id="SignalP"/>
    </source>
</evidence>
<dbReference type="AlphaFoldDB" id="A0A1E7Q1X8"/>
<evidence type="ECO:0000313" key="5">
    <source>
        <dbReference type="EMBL" id="OEY68214.1"/>
    </source>
</evidence>
<dbReference type="PROSITE" id="PS51677">
    <property type="entry name" value="NODB"/>
    <property type="match status" value="1"/>
</dbReference>
<dbReference type="Pfam" id="PF01522">
    <property type="entry name" value="Polysacc_deac_1"/>
    <property type="match status" value="1"/>
</dbReference>
<dbReference type="RefSeq" id="WP_070047781.1">
    <property type="nucleotide sequence ID" value="NZ_CBCSDO010000011.1"/>
</dbReference>
<protein>
    <submittedName>
        <fullName evidence="5">Xylanase</fullName>
    </submittedName>
</protein>
<organism evidence="5 6">
    <name type="scientific">Rheinheimera salexigens</name>
    <dbReference type="NCBI Taxonomy" id="1628148"/>
    <lineage>
        <taxon>Bacteria</taxon>
        <taxon>Pseudomonadati</taxon>
        <taxon>Pseudomonadota</taxon>
        <taxon>Gammaproteobacteria</taxon>
        <taxon>Chromatiales</taxon>
        <taxon>Chromatiaceae</taxon>
        <taxon>Rheinheimera</taxon>
    </lineage>
</organism>
<dbReference type="Gene3D" id="3.20.20.370">
    <property type="entry name" value="Glycoside hydrolase/deacetylase"/>
    <property type="match status" value="1"/>
</dbReference>
<dbReference type="OrthoDB" id="9814639at2"/>
<name>A0A1E7Q1X8_9GAMM</name>
<dbReference type="STRING" id="1628148.BI198_00515"/>
<dbReference type="CDD" id="cd10973">
    <property type="entry name" value="CE4_DAC_u4_5s"/>
    <property type="match status" value="1"/>
</dbReference>
<evidence type="ECO:0000256" key="1">
    <source>
        <dbReference type="ARBA" id="ARBA00004613"/>
    </source>
</evidence>
<comment type="caution">
    <text evidence="5">The sequence shown here is derived from an EMBL/GenBank/DDBJ whole genome shotgun (WGS) entry which is preliminary data.</text>
</comment>
<feature type="domain" description="NodB homology" evidence="4">
    <location>
        <begin position="78"/>
        <end position="281"/>
    </location>
</feature>